<proteinExistence type="predicted"/>
<organism evidence="1 2">
    <name type="scientific">Grifola frondosa</name>
    <name type="common">Maitake</name>
    <name type="synonym">Polyporus frondosus</name>
    <dbReference type="NCBI Taxonomy" id="5627"/>
    <lineage>
        <taxon>Eukaryota</taxon>
        <taxon>Fungi</taxon>
        <taxon>Dikarya</taxon>
        <taxon>Basidiomycota</taxon>
        <taxon>Agaricomycotina</taxon>
        <taxon>Agaricomycetes</taxon>
        <taxon>Polyporales</taxon>
        <taxon>Grifolaceae</taxon>
        <taxon>Grifola</taxon>
    </lineage>
</organism>
<accession>A0A1C7LUU6</accession>
<name>A0A1C7LUU6_GRIFR</name>
<gene>
    <name evidence="1" type="ORF">A0H81_12380</name>
</gene>
<dbReference type="Proteomes" id="UP000092993">
    <property type="component" value="Unassembled WGS sequence"/>
</dbReference>
<comment type="caution">
    <text evidence="1">The sequence shown here is derived from an EMBL/GenBank/DDBJ whole genome shotgun (WGS) entry which is preliminary data.</text>
</comment>
<evidence type="ECO:0000313" key="2">
    <source>
        <dbReference type="Proteomes" id="UP000092993"/>
    </source>
</evidence>
<protein>
    <submittedName>
        <fullName evidence="1">Uncharacterized protein</fullName>
    </submittedName>
</protein>
<evidence type="ECO:0000313" key="1">
    <source>
        <dbReference type="EMBL" id="OBZ67827.1"/>
    </source>
</evidence>
<dbReference type="AlphaFoldDB" id="A0A1C7LUU6"/>
<dbReference type="EMBL" id="LUGG01000023">
    <property type="protein sequence ID" value="OBZ67827.1"/>
    <property type="molecule type" value="Genomic_DNA"/>
</dbReference>
<sequence>MTLSMHRNLEAQNNIYGFAPTDFCMFDFDSVPSWFGSLKKPSSLPSQIPSHARPDRELSRSLAALVQTFRMCCAVHHQRRIGHRWQLILCCRLASELVRTMGPLIRLQSC</sequence>
<keyword evidence="2" id="KW-1185">Reference proteome</keyword>
<reference evidence="1 2" key="1">
    <citation type="submission" date="2016-03" db="EMBL/GenBank/DDBJ databases">
        <title>Whole genome sequencing of Grifola frondosa 9006-11.</title>
        <authorList>
            <person name="Min B."/>
            <person name="Park H."/>
            <person name="Kim J.-G."/>
            <person name="Cho H."/>
            <person name="Oh Y.-L."/>
            <person name="Kong W.-S."/>
            <person name="Choi I.-G."/>
        </authorList>
    </citation>
    <scope>NUCLEOTIDE SEQUENCE [LARGE SCALE GENOMIC DNA]</scope>
    <source>
        <strain evidence="1 2">9006-11</strain>
    </source>
</reference>